<dbReference type="Pfam" id="PF20153">
    <property type="entry name" value="DUF6535"/>
    <property type="match status" value="1"/>
</dbReference>
<dbReference type="EMBL" id="ML178829">
    <property type="protein sequence ID" value="TFL00402.1"/>
    <property type="molecule type" value="Genomic_DNA"/>
</dbReference>
<organism evidence="3 4">
    <name type="scientific">Pterulicium gracile</name>
    <dbReference type="NCBI Taxonomy" id="1884261"/>
    <lineage>
        <taxon>Eukaryota</taxon>
        <taxon>Fungi</taxon>
        <taxon>Dikarya</taxon>
        <taxon>Basidiomycota</taxon>
        <taxon>Agaricomycotina</taxon>
        <taxon>Agaricomycetes</taxon>
        <taxon>Agaricomycetidae</taxon>
        <taxon>Agaricales</taxon>
        <taxon>Pleurotineae</taxon>
        <taxon>Pterulaceae</taxon>
        <taxon>Pterulicium</taxon>
    </lineage>
</organism>
<gene>
    <name evidence="3" type="ORF">BDV98DRAFT_487087</name>
</gene>
<evidence type="ECO:0000259" key="2">
    <source>
        <dbReference type="Pfam" id="PF20153"/>
    </source>
</evidence>
<protein>
    <recommendedName>
        <fullName evidence="2">DUF6535 domain-containing protein</fullName>
    </recommendedName>
</protein>
<dbReference type="Proteomes" id="UP000305067">
    <property type="component" value="Unassembled WGS sequence"/>
</dbReference>
<keyword evidence="1" id="KW-1133">Transmembrane helix</keyword>
<feature type="non-terminal residue" evidence="3">
    <location>
        <position position="1"/>
    </location>
</feature>
<evidence type="ECO:0000256" key="1">
    <source>
        <dbReference type="SAM" id="Phobius"/>
    </source>
</evidence>
<keyword evidence="1" id="KW-0812">Transmembrane</keyword>
<feature type="transmembrane region" description="Helical" evidence="1">
    <location>
        <begin position="29"/>
        <end position="49"/>
    </location>
</feature>
<keyword evidence="1" id="KW-0472">Membrane</keyword>
<evidence type="ECO:0000313" key="4">
    <source>
        <dbReference type="Proteomes" id="UP000305067"/>
    </source>
</evidence>
<proteinExistence type="predicted"/>
<keyword evidence="4" id="KW-1185">Reference proteome</keyword>
<sequence length="132" mass="14221">NARVWCVFLEEAGHFDFDMVEKIRDTVDVILVFAGLFSAIIATLASQAATALQLNYAQVTSALLMELIAAQRVIASGSTDVSQVPSSPLNAQSPPSCTSSSTDLWVNGLWFTSLLFSLSTALLAVLVKQWLQ</sequence>
<dbReference type="AlphaFoldDB" id="A0A5C3QFA0"/>
<feature type="transmembrane region" description="Helical" evidence="1">
    <location>
        <begin position="108"/>
        <end position="127"/>
    </location>
</feature>
<dbReference type="OrthoDB" id="3221808at2759"/>
<feature type="non-terminal residue" evidence="3">
    <location>
        <position position="132"/>
    </location>
</feature>
<evidence type="ECO:0000313" key="3">
    <source>
        <dbReference type="EMBL" id="TFL00402.1"/>
    </source>
</evidence>
<reference evidence="3 4" key="1">
    <citation type="journal article" date="2019" name="Nat. Ecol. Evol.">
        <title>Megaphylogeny resolves global patterns of mushroom evolution.</title>
        <authorList>
            <person name="Varga T."/>
            <person name="Krizsan K."/>
            <person name="Foldi C."/>
            <person name="Dima B."/>
            <person name="Sanchez-Garcia M."/>
            <person name="Sanchez-Ramirez S."/>
            <person name="Szollosi G.J."/>
            <person name="Szarkandi J.G."/>
            <person name="Papp V."/>
            <person name="Albert L."/>
            <person name="Andreopoulos W."/>
            <person name="Angelini C."/>
            <person name="Antonin V."/>
            <person name="Barry K.W."/>
            <person name="Bougher N.L."/>
            <person name="Buchanan P."/>
            <person name="Buyck B."/>
            <person name="Bense V."/>
            <person name="Catcheside P."/>
            <person name="Chovatia M."/>
            <person name="Cooper J."/>
            <person name="Damon W."/>
            <person name="Desjardin D."/>
            <person name="Finy P."/>
            <person name="Geml J."/>
            <person name="Haridas S."/>
            <person name="Hughes K."/>
            <person name="Justo A."/>
            <person name="Karasinski D."/>
            <person name="Kautmanova I."/>
            <person name="Kiss B."/>
            <person name="Kocsube S."/>
            <person name="Kotiranta H."/>
            <person name="LaButti K.M."/>
            <person name="Lechner B.E."/>
            <person name="Liimatainen K."/>
            <person name="Lipzen A."/>
            <person name="Lukacs Z."/>
            <person name="Mihaltcheva S."/>
            <person name="Morgado L.N."/>
            <person name="Niskanen T."/>
            <person name="Noordeloos M.E."/>
            <person name="Ohm R.A."/>
            <person name="Ortiz-Santana B."/>
            <person name="Ovrebo C."/>
            <person name="Racz N."/>
            <person name="Riley R."/>
            <person name="Savchenko A."/>
            <person name="Shiryaev A."/>
            <person name="Soop K."/>
            <person name="Spirin V."/>
            <person name="Szebenyi C."/>
            <person name="Tomsovsky M."/>
            <person name="Tulloss R.E."/>
            <person name="Uehling J."/>
            <person name="Grigoriev I.V."/>
            <person name="Vagvolgyi C."/>
            <person name="Papp T."/>
            <person name="Martin F.M."/>
            <person name="Miettinen O."/>
            <person name="Hibbett D.S."/>
            <person name="Nagy L.G."/>
        </authorList>
    </citation>
    <scope>NUCLEOTIDE SEQUENCE [LARGE SCALE GENOMIC DNA]</scope>
    <source>
        <strain evidence="3 4">CBS 309.79</strain>
    </source>
</reference>
<name>A0A5C3QFA0_9AGAR</name>
<accession>A0A5C3QFA0</accession>
<dbReference type="InterPro" id="IPR045338">
    <property type="entry name" value="DUF6535"/>
</dbReference>
<feature type="domain" description="DUF6535" evidence="2">
    <location>
        <begin position="5"/>
        <end position="132"/>
    </location>
</feature>